<proteinExistence type="predicted"/>
<dbReference type="OrthoDB" id="7874101at2"/>
<dbReference type="EMBL" id="AQRC01000001">
    <property type="protein sequence ID" value="KFE36886.1"/>
    <property type="molecule type" value="Genomic_DNA"/>
</dbReference>
<gene>
    <name evidence="2" type="ORF">DW2_01970</name>
</gene>
<dbReference type="Proteomes" id="UP000028607">
    <property type="component" value="Unassembled WGS sequence"/>
</dbReference>
<reference evidence="3" key="1">
    <citation type="submission" date="2013-04" db="EMBL/GenBank/DDBJ databases">
        <title>Thioclava sp. 13D2W-2 Genome Sequencing.</title>
        <authorList>
            <person name="Lai Q."/>
            <person name="Li G."/>
            <person name="Shao Z."/>
        </authorList>
    </citation>
    <scope>NUCLEOTIDE SEQUENCE [LARGE SCALE GENOMIC DNA]</scope>
    <source>
        <strain evidence="3">13D2W-2</strain>
    </source>
</reference>
<keyword evidence="3" id="KW-1185">Reference proteome</keyword>
<protein>
    <submittedName>
        <fullName evidence="2">Uncharacterized protein</fullName>
    </submittedName>
</protein>
<dbReference type="PATRIC" id="fig|1317124.6.peg.393"/>
<feature type="signal peptide" evidence="1">
    <location>
        <begin position="1"/>
        <end position="22"/>
    </location>
</feature>
<evidence type="ECO:0000313" key="2">
    <source>
        <dbReference type="EMBL" id="KFE36886.1"/>
    </source>
</evidence>
<sequence length="164" mass="16811">MPRFEAILALGAALAVAPMAQAGGLVAWSDEALGITAEVPQGWGSDTLPGGGVLFTAPGGEPRHAPHVALRAYPDPGADLGPAHDQSLRALLLDGAQVTSDQSDAQGFEIRATDPSGKVELIRTLRLACPSGPVLATVRIDYPADRAEEMAPLLADVPGSLACE</sequence>
<name>A0A085U1N9_9RHOB</name>
<accession>A0A085U1N9</accession>
<evidence type="ECO:0000256" key="1">
    <source>
        <dbReference type="SAM" id="SignalP"/>
    </source>
</evidence>
<reference evidence="2 3" key="2">
    <citation type="journal article" date="2015" name="Antonie Van Leeuwenhoek">
        <title>Thioclava indica sp. nov., isolated from surface seawater of the Indian Ocean.</title>
        <authorList>
            <person name="Liu Y."/>
            <person name="Lai Q."/>
            <person name="Du J."/>
            <person name="Xu H."/>
            <person name="Jiang L."/>
            <person name="Shao Z."/>
        </authorList>
    </citation>
    <scope>NUCLEOTIDE SEQUENCE [LARGE SCALE GENOMIC DNA]</scope>
    <source>
        <strain evidence="2 3">13D2W-2</strain>
    </source>
</reference>
<feature type="chain" id="PRO_5001797761" evidence="1">
    <location>
        <begin position="23"/>
        <end position="164"/>
    </location>
</feature>
<keyword evidence="1" id="KW-0732">Signal</keyword>
<dbReference type="eggNOG" id="ENOG5031BY5">
    <property type="taxonomic scope" value="Bacteria"/>
</dbReference>
<organism evidence="2 3">
    <name type="scientific">Thioclava atlantica</name>
    <dbReference type="NCBI Taxonomy" id="1317124"/>
    <lineage>
        <taxon>Bacteria</taxon>
        <taxon>Pseudomonadati</taxon>
        <taxon>Pseudomonadota</taxon>
        <taxon>Alphaproteobacteria</taxon>
        <taxon>Rhodobacterales</taxon>
        <taxon>Paracoccaceae</taxon>
        <taxon>Thioclava</taxon>
    </lineage>
</organism>
<dbReference type="RefSeq" id="WP_038143017.1">
    <property type="nucleotide sequence ID" value="NZ_AQRC01000001.1"/>
</dbReference>
<dbReference type="STRING" id="1317124.DW2_01970"/>
<evidence type="ECO:0000313" key="3">
    <source>
        <dbReference type="Proteomes" id="UP000028607"/>
    </source>
</evidence>
<dbReference type="AlphaFoldDB" id="A0A085U1N9"/>
<comment type="caution">
    <text evidence="2">The sequence shown here is derived from an EMBL/GenBank/DDBJ whole genome shotgun (WGS) entry which is preliminary data.</text>
</comment>